<dbReference type="GO" id="GO:0048471">
    <property type="term" value="C:perinuclear region of cytoplasm"/>
    <property type="evidence" value="ECO:0007669"/>
    <property type="project" value="TreeGrafter"/>
</dbReference>
<keyword evidence="1" id="KW-0343">GTPase activation</keyword>
<dbReference type="CDD" id="cd00116">
    <property type="entry name" value="LRR_RI"/>
    <property type="match status" value="1"/>
</dbReference>
<dbReference type="GO" id="GO:0005096">
    <property type="term" value="F:GTPase activator activity"/>
    <property type="evidence" value="ECO:0007669"/>
    <property type="project" value="UniProtKB-KW"/>
</dbReference>
<evidence type="ECO:0000256" key="3">
    <source>
        <dbReference type="ARBA" id="ARBA00022737"/>
    </source>
</evidence>
<dbReference type="Gene3D" id="3.80.10.10">
    <property type="entry name" value="Ribonuclease Inhibitor"/>
    <property type="match status" value="1"/>
</dbReference>
<dbReference type="AlphaFoldDB" id="A0A507D9H3"/>
<sequence>MYVDSATALRHFSGPVERTFTDEATSAFNPTVDREALKMTSSNGTYAIGRKGLRLNTADDVAPIIADMNQVESLTEVIFSGNSIGVEAGRALADALKGKKSLEKAIFADMFSTRSREELPLVVDALSEALQDKEHLHEVNFSDNAFGPAGARPLVRLLANNRNIKVLQLNNNGLGIQGGTMIATALLEAQEKNIKEGKSSNLQIFAAGRNRLESKGAELLAKVFAAHNTLKEVRMPQNGIRPDGIQLLVSGLAACTGLECLDLQDNAFTDPGSFAFAKALPFLRNLRILNIGDCLLGTSGSAAIIKALTPGHTSLEELNLVFDQIDSQGVQLIPDMLANKLRLSSLELNGNEFDPESSVVQHIKDIFRSHGFNDALKELDEMDFEDEGDEDAEAEDESNDEEDKESGSAAGDAEDDEVDALAAQLGNKLEIQ</sequence>
<dbReference type="OrthoDB" id="184583at2759"/>
<dbReference type="SUPFAM" id="SSF52047">
    <property type="entry name" value="RNI-like"/>
    <property type="match status" value="1"/>
</dbReference>
<keyword evidence="3" id="KW-0677">Repeat</keyword>
<evidence type="ECO:0000313" key="7">
    <source>
        <dbReference type="Proteomes" id="UP000317494"/>
    </source>
</evidence>
<dbReference type="Proteomes" id="UP000320475">
    <property type="component" value="Unassembled WGS sequence"/>
</dbReference>
<dbReference type="GO" id="GO:0005829">
    <property type="term" value="C:cytosol"/>
    <property type="evidence" value="ECO:0007669"/>
    <property type="project" value="TreeGrafter"/>
</dbReference>
<dbReference type="EMBL" id="QEAN01000014">
    <property type="protein sequence ID" value="TPX53591.1"/>
    <property type="molecule type" value="Genomic_DNA"/>
</dbReference>
<dbReference type="PANTHER" id="PTHR24113">
    <property type="entry name" value="RAN GTPASE-ACTIVATING PROTEIN 1"/>
    <property type="match status" value="1"/>
</dbReference>
<dbReference type="EMBL" id="QEAM01000056">
    <property type="protein sequence ID" value="TPX48252.1"/>
    <property type="molecule type" value="Genomic_DNA"/>
</dbReference>
<comment type="caution">
    <text evidence="5">The sequence shown here is derived from an EMBL/GenBank/DDBJ whole genome shotgun (WGS) entry which is preliminary data.</text>
</comment>
<evidence type="ECO:0008006" key="9">
    <source>
        <dbReference type="Google" id="ProtNLM"/>
    </source>
</evidence>
<dbReference type="InterPro" id="IPR032675">
    <property type="entry name" value="LRR_dom_sf"/>
</dbReference>
<evidence type="ECO:0000313" key="6">
    <source>
        <dbReference type="EMBL" id="TPX53591.1"/>
    </source>
</evidence>
<evidence type="ECO:0000256" key="4">
    <source>
        <dbReference type="SAM" id="MobiDB-lite"/>
    </source>
</evidence>
<dbReference type="InterPro" id="IPR001611">
    <property type="entry name" value="Leu-rich_rpt"/>
</dbReference>
<evidence type="ECO:0000256" key="2">
    <source>
        <dbReference type="ARBA" id="ARBA00022614"/>
    </source>
</evidence>
<evidence type="ECO:0000313" key="8">
    <source>
        <dbReference type="Proteomes" id="UP000320475"/>
    </source>
</evidence>
<feature type="compositionally biased region" description="Acidic residues" evidence="4">
    <location>
        <begin position="381"/>
        <end position="404"/>
    </location>
</feature>
<dbReference type="GO" id="GO:0006913">
    <property type="term" value="P:nucleocytoplasmic transport"/>
    <property type="evidence" value="ECO:0007669"/>
    <property type="project" value="TreeGrafter"/>
</dbReference>
<keyword evidence="7" id="KW-1185">Reference proteome</keyword>
<proteinExistence type="predicted"/>
<evidence type="ECO:0000256" key="1">
    <source>
        <dbReference type="ARBA" id="ARBA00022468"/>
    </source>
</evidence>
<organism evidence="5 8">
    <name type="scientific">Synchytrium endobioticum</name>
    <dbReference type="NCBI Taxonomy" id="286115"/>
    <lineage>
        <taxon>Eukaryota</taxon>
        <taxon>Fungi</taxon>
        <taxon>Fungi incertae sedis</taxon>
        <taxon>Chytridiomycota</taxon>
        <taxon>Chytridiomycota incertae sedis</taxon>
        <taxon>Chytridiomycetes</taxon>
        <taxon>Synchytriales</taxon>
        <taxon>Synchytriaceae</taxon>
        <taxon>Synchytrium</taxon>
    </lineage>
</organism>
<dbReference type="GO" id="GO:0005634">
    <property type="term" value="C:nucleus"/>
    <property type="evidence" value="ECO:0007669"/>
    <property type="project" value="TreeGrafter"/>
</dbReference>
<dbReference type="VEuPathDB" id="FungiDB:SeMB42_g00685"/>
<dbReference type="Pfam" id="PF13516">
    <property type="entry name" value="LRR_6"/>
    <property type="match status" value="3"/>
</dbReference>
<protein>
    <recommendedName>
        <fullName evidence="9">WPP domain-containing protein</fullName>
    </recommendedName>
</protein>
<dbReference type="SMART" id="SM00368">
    <property type="entry name" value="LRR_RI"/>
    <property type="match status" value="7"/>
</dbReference>
<keyword evidence="2" id="KW-0433">Leucine-rich repeat</keyword>
<name>A0A507D9H3_9FUNG</name>
<feature type="region of interest" description="Disordered" evidence="4">
    <location>
        <begin position="381"/>
        <end position="432"/>
    </location>
</feature>
<dbReference type="GO" id="GO:0031267">
    <property type="term" value="F:small GTPase binding"/>
    <property type="evidence" value="ECO:0007669"/>
    <property type="project" value="TreeGrafter"/>
</dbReference>
<dbReference type="STRING" id="286115.A0A507D9H3"/>
<dbReference type="PANTHER" id="PTHR24113:SF12">
    <property type="entry name" value="RAN GTPASE-ACTIVATING PROTEIN 1"/>
    <property type="match status" value="1"/>
</dbReference>
<dbReference type="InterPro" id="IPR027038">
    <property type="entry name" value="RanGap"/>
</dbReference>
<gene>
    <name evidence="5" type="ORF">SeLEV6574_g02150</name>
    <name evidence="6" type="ORF">SeMB42_g00685</name>
</gene>
<evidence type="ECO:0000313" key="5">
    <source>
        <dbReference type="EMBL" id="TPX48252.1"/>
    </source>
</evidence>
<reference evidence="7 8" key="1">
    <citation type="journal article" date="2019" name="Sci. Rep.">
        <title>Comparative genomics of chytrid fungi reveal insights into the obligate biotrophic and pathogenic lifestyle of Synchytrium endobioticum.</title>
        <authorList>
            <person name="van de Vossenberg B.T.L.H."/>
            <person name="Warris S."/>
            <person name="Nguyen H.D.T."/>
            <person name="van Gent-Pelzer M.P.E."/>
            <person name="Joly D.L."/>
            <person name="van de Geest H.C."/>
            <person name="Bonants P.J.M."/>
            <person name="Smith D.S."/>
            <person name="Levesque C.A."/>
            <person name="van der Lee T.A.J."/>
        </authorList>
    </citation>
    <scope>NUCLEOTIDE SEQUENCE [LARGE SCALE GENOMIC DNA]</scope>
    <source>
        <strain evidence="5 8">LEV6574</strain>
        <strain evidence="6 7">MB42</strain>
    </source>
</reference>
<dbReference type="Proteomes" id="UP000317494">
    <property type="component" value="Unassembled WGS sequence"/>
</dbReference>
<accession>A0A507D9H3</accession>